<evidence type="ECO:0000259" key="1">
    <source>
        <dbReference type="SMART" id="SM00318"/>
    </source>
</evidence>
<keyword evidence="3" id="KW-1185">Reference proteome</keyword>
<name>A0ABU3SEE5_9HYPH</name>
<gene>
    <name evidence="2" type="ORF">RKE40_24995</name>
</gene>
<dbReference type="Gene3D" id="2.40.50.90">
    <property type="match status" value="1"/>
</dbReference>
<reference evidence="2 3" key="1">
    <citation type="submission" date="2023-09" db="EMBL/GenBank/DDBJ databases">
        <title>Whole genome shotgun sequencing (WGS) of Bosea sp. ZW T0_25, isolated from stored onions (Allium cepa).</title>
        <authorList>
            <person name="Stoll D.A."/>
            <person name="Huch M."/>
        </authorList>
    </citation>
    <scope>NUCLEOTIDE SEQUENCE [LARGE SCALE GENOMIC DNA]</scope>
    <source>
        <strain evidence="2 3">ZW T0_25</strain>
    </source>
</reference>
<proteinExistence type="predicted"/>
<protein>
    <submittedName>
        <fullName evidence="2">Thermonuclease family protein</fullName>
    </submittedName>
</protein>
<sequence length="235" mass="25497">MDTLHAWPAVFSGYYNLPVSEVCPVVGQTSTAGHSSISVDCFSKGLVGRAKARFTTFQHFAEPSRTGGRGLTMREMGIVAAICVAICATPTTAQAYDFQAGQIVAVDGDTLRIGAQRIRLSAMDAPELSQTCRAGNGAVTLCGRDARNALSRLVRNGARCVVETYDRYARAVATCTNPAGVEIGREMIRMGWAVPYWRYGGARYSKAYDEALSADAGMHAGKFIDPERWRQGERW</sequence>
<feature type="domain" description="TNase-like" evidence="1">
    <location>
        <begin position="96"/>
        <end position="221"/>
    </location>
</feature>
<organism evidence="2 3">
    <name type="scientific">Bosea rubneri</name>
    <dbReference type="NCBI Taxonomy" id="3075434"/>
    <lineage>
        <taxon>Bacteria</taxon>
        <taxon>Pseudomonadati</taxon>
        <taxon>Pseudomonadota</taxon>
        <taxon>Alphaproteobacteria</taxon>
        <taxon>Hyphomicrobiales</taxon>
        <taxon>Boseaceae</taxon>
        <taxon>Bosea</taxon>
    </lineage>
</organism>
<comment type="caution">
    <text evidence="2">The sequence shown here is derived from an EMBL/GenBank/DDBJ whole genome shotgun (WGS) entry which is preliminary data.</text>
</comment>
<dbReference type="Pfam" id="PF00565">
    <property type="entry name" value="SNase"/>
    <property type="match status" value="1"/>
</dbReference>
<dbReference type="InterPro" id="IPR035437">
    <property type="entry name" value="SNase_OB-fold_sf"/>
</dbReference>
<dbReference type="InterPro" id="IPR016071">
    <property type="entry name" value="Staphylococal_nuclease_OB-fold"/>
</dbReference>
<dbReference type="Proteomes" id="UP001254257">
    <property type="component" value="Unassembled WGS sequence"/>
</dbReference>
<dbReference type="RefSeq" id="WP_316020903.1">
    <property type="nucleotide sequence ID" value="NZ_JAWDID010000060.1"/>
</dbReference>
<evidence type="ECO:0000313" key="2">
    <source>
        <dbReference type="EMBL" id="MDU0343164.1"/>
    </source>
</evidence>
<accession>A0ABU3SEE5</accession>
<dbReference type="SUPFAM" id="SSF50199">
    <property type="entry name" value="Staphylococcal nuclease"/>
    <property type="match status" value="1"/>
</dbReference>
<evidence type="ECO:0000313" key="3">
    <source>
        <dbReference type="Proteomes" id="UP001254257"/>
    </source>
</evidence>
<dbReference type="EMBL" id="JAWDID010000060">
    <property type="protein sequence ID" value="MDU0343164.1"/>
    <property type="molecule type" value="Genomic_DNA"/>
</dbReference>
<dbReference type="SMART" id="SM00318">
    <property type="entry name" value="SNc"/>
    <property type="match status" value="1"/>
</dbReference>